<gene>
    <name evidence="1" type="ORF">ASZ90_003591</name>
</gene>
<dbReference type="AlphaFoldDB" id="A0A0W8G097"/>
<proteinExistence type="predicted"/>
<sequence>MHSKWFTNSLVLLFLFSGDYEKHFKVYNSFTLRNNFNSFTGS</sequence>
<name>A0A0W8G097_9ZZZZ</name>
<accession>A0A0W8G097</accession>
<organism evidence="1">
    <name type="scientific">hydrocarbon metagenome</name>
    <dbReference type="NCBI Taxonomy" id="938273"/>
    <lineage>
        <taxon>unclassified sequences</taxon>
        <taxon>metagenomes</taxon>
        <taxon>ecological metagenomes</taxon>
    </lineage>
</organism>
<comment type="caution">
    <text evidence="1">The sequence shown here is derived from an EMBL/GenBank/DDBJ whole genome shotgun (WGS) entry which is preliminary data.</text>
</comment>
<evidence type="ECO:0000313" key="1">
    <source>
        <dbReference type="EMBL" id="KUG26570.1"/>
    </source>
</evidence>
<reference evidence="1" key="1">
    <citation type="journal article" date="2015" name="Proc. Natl. Acad. Sci. U.S.A.">
        <title>Networks of energetic and metabolic interactions define dynamics in microbial communities.</title>
        <authorList>
            <person name="Embree M."/>
            <person name="Liu J.K."/>
            <person name="Al-Bassam M.M."/>
            <person name="Zengler K."/>
        </authorList>
    </citation>
    <scope>NUCLEOTIDE SEQUENCE</scope>
</reference>
<protein>
    <submittedName>
        <fullName evidence="1">Uncharacterized protein</fullName>
    </submittedName>
</protein>
<dbReference type="EMBL" id="LNQE01000437">
    <property type="protein sequence ID" value="KUG26570.1"/>
    <property type="molecule type" value="Genomic_DNA"/>
</dbReference>